<name>A0A1B6D826_9HEMI</name>
<feature type="region of interest" description="Disordered" evidence="1">
    <location>
        <begin position="285"/>
        <end position="331"/>
    </location>
</feature>
<protein>
    <submittedName>
        <fullName evidence="2">Uncharacterized protein</fullName>
    </submittedName>
</protein>
<evidence type="ECO:0000313" key="2">
    <source>
        <dbReference type="EMBL" id="JAS21822.1"/>
    </source>
</evidence>
<organism evidence="2">
    <name type="scientific">Clastoptera arizonana</name>
    <name type="common">Arizona spittle bug</name>
    <dbReference type="NCBI Taxonomy" id="38151"/>
    <lineage>
        <taxon>Eukaryota</taxon>
        <taxon>Metazoa</taxon>
        <taxon>Ecdysozoa</taxon>
        <taxon>Arthropoda</taxon>
        <taxon>Hexapoda</taxon>
        <taxon>Insecta</taxon>
        <taxon>Pterygota</taxon>
        <taxon>Neoptera</taxon>
        <taxon>Paraneoptera</taxon>
        <taxon>Hemiptera</taxon>
        <taxon>Auchenorrhyncha</taxon>
        <taxon>Cercopoidea</taxon>
        <taxon>Clastopteridae</taxon>
        <taxon>Clastoptera</taxon>
    </lineage>
</organism>
<dbReference type="EMBL" id="GEDC01015476">
    <property type="protein sequence ID" value="JAS21822.1"/>
    <property type="molecule type" value="Transcribed_RNA"/>
</dbReference>
<feature type="compositionally biased region" description="Basic residues" evidence="1">
    <location>
        <begin position="303"/>
        <end position="319"/>
    </location>
</feature>
<feature type="non-terminal residue" evidence="2">
    <location>
        <position position="1"/>
    </location>
</feature>
<proteinExistence type="predicted"/>
<evidence type="ECO:0000256" key="1">
    <source>
        <dbReference type="SAM" id="MobiDB-lite"/>
    </source>
</evidence>
<gene>
    <name evidence="2" type="ORF">g.25418</name>
</gene>
<reference evidence="2" key="1">
    <citation type="submission" date="2015-12" db="EMBL/GenBank/DDBJ databases">
        <title>De novo transcriptome assembly of four potential Pierce s Disease insect vectors from Arizona vineyards.</title>
        <authorList>
            <person name="Tassone E.E."/>
        </authorList>
    </citation>
    <scope>NUCLEOTIDE SEQUENCE</scope>
</reference>
<feature type="compositionally biased region" description="Polar residues" evidence="1">
    <location>
        <begin position="285"/>
        <end position="300"/>
    </location>
</feature>
<sequence length="452" mass="52825">VKEDSLISPKLVKEQSKNEVVATDYSTESRNKYHSEVKEESSIPPDLVKKWKNYWDEFITVKENETKPESVNSKYKLNVENNSKSIIHGIENVNVNINIAEVGDNHEDLGNENSEHFEYTETSNDLFLQRVKETHLETKNLVLERIKLFETHSDDVNTKNEVMQIHSHSARNTDKKKYEPITQVGNKKEILSCNLAPIERVRSHSVGSRDMYVERVDHQQQNQDYLSADDKAEEEIEIETDKNKIDFKLRFERAKQFFKVLEKTNINERPDRYYHSMPRMDISLMKQSKPSIDSDSGTETRCQRKRDKIRGRRKKKKDIKVRSAPTSDSESCKRISNRIEFDFGSERQKKLSERFHVKGLFRDISGDCNGFFRGIPHREAVLASLRSVDDSTVSPYEMDYKNLRASKSVSSIPEGFQEEYPYLPTTPPCRYRPRSALEFYLIPRNELLDINI</sequence>
<dbReference type="AlphaFoldDB" id="A0A1B6D826"/>
<accession>A0A1B6D826</accession>